<sequence length="667" mass="74322">MTPSLTLFFIVEPPQYQYYACFLAASIRSHLDPEITLVGYCPAQKIDRLDPAVVTALDRMRCEIRPMQTEGMFDPPYPHGNKLVACLQPRETDWGGFLDSDILVVAGHDIRRLFAPDHVTCTVATSIGWAPDWLWDTVYDACGMPVPEDRVYLSRKPRDPVPPYFNSGIVIFPEGYRSANGQSFAETWMEVAQTVDAVDSLAPFCRPYLDQITLPVAMKRAGLGWNELAQKDHFILGGRMRHSAVPIDEMGITTVHYRNWGLLQTADLTDRAQDELERQVGVRRVRELADEARPPAATLDFAPDRSICAPPILEHEVTLVPWSVQEPGETRRAAGLLAADGRFLPSGHCWRNHAAPLTMAPDRPKTAPQDRLAGRWLYGGMFDPHFGRFLTETTSRLWAADGQKALAGLVFLPAQEARNERRLYRHQLPILAALGLSHLPVRVPQTPVTIEELVIPDPAFGTADMIAGRPDYRDWMARSLGAIEPAVDGPRDLYVSRSALPEIERRTLIETRIDALMQEGGYTVYHPETQSFAEQVATYKAARRIVALDGAALHLAAMAVAPDTEVAIIARGPSSNIDDYITQFRAFAGIDPLRIDAPRGHFHPAGRRVVDADTHAVLDMAHIGLNLAASGFIPSALGWEASFEDQIEAEQRDLERRMKTKLDWHTT</sequence>
<proteinExistence type="predicted"/>
<dbReference type="Proteomes" id="UP000019593">
    <property type="component" value="Chromosome"/>
</dbReference>
<dbReference type="Pfam" id="PF04577">
    <property type="entry name" value="Glyco_transf_61"/>
    <property type="match status" value="1"/>
</dbReference>
<dbReference type="KEGG" id="red:roselon_02052"/>
<dbReference type="AlphaFoldDB" id="W8RTC6"/>
<accession>W8RTC6</accession>
<organism evidence="2 3">
    <name type="scientific">Roseicyclus elongatus DSM 19469</name>
    <dbReference type="NCBI Taxonomy" id="1294273"/>
    <lineage>
        <taxon>Bacteria</taxon>
        <taxon>Pseudomonadati</taxon>
        <taxon>Pseudomonadota</taxon>
        <taxon>Alphaproteobacteria</taxon>
        <taxon>Rhodobacterales</taxon>
        <taxon>Roseobacteraceae</taxon>
        <taxon>Roseicyclus</taxon>
    </lineage>
</organism>
<dbReference type="OrthoDB" id="7648032at2"/>
<evidence type="ECO:0000259" key="1">
    <source>
        <dbReference type="Pfam" id="PF04577"/>
    </source>
</evidence>
<dbReference type="InterPro" id="IPR049625">
    <property type="entry name" value="Glyco_transf_61_cat"/>
</dbReference>
<dbReference type="eggNOG" id="COG4421">
    <property type="taxonomic scope" value="Bacteria"/>
</dbReference>
<feature type="domain" description="Glycosyltransferase 61 catalytic" evidence="1">
    <location>
        <begin position="386"/>
        <end position="564"/>
    </location>
</feature>
<keyword evidence="3" id="KW-1185">Reference proteome</keyword>
<evidence type="ECO:0000313" key="2">
    <source>
        <dbReference type="EMBL" id="AHM04403.1"/>
    </source>
</evidence>
<dbReference type="HOGENOM" id="CLU_411534_0_0_5"/>
<dbReference type="RefSeq" id="WP_051508390.1">
    <property type="nucleotide sequence ID" value="NZ_CP004372.1"/>
</dbReference>
<dbReference type="SUPFAM" id="SSF53448">
    <property type="entry name" value="Nucleotide-diphospho-sugar transferases"/>
    <property type="match status" value="1"/>
</dbReference>
<dbReference type="GO" id="GO:0016757">
    <property type="term" value="F:glycosyltransferase activity"/>
    <property type="evidence" value="ECO:0007669"/>
    <property type="project" value="InterPro"/>
</dbReference>
<reference evidence="2 3" key="1">
    <citation type="submission" date="2013-03" db="EMBL/GenBank/DDBJ databases">
        <authorList>
            <person name="Fiebig A."/>
            <person name="Goeker M."/>
            <person name="Klenk H.-P.P."/>
        </authorList>
    </citation>
    <scope>NUCLEOTIDE SEQUENCE [LARGE SCALE GENOMIC DNA]</scope>
    <source>
        <strain evidence="3">DSM 19469</strain>
    </source>
</reference>
<name>W8RTC6_9RHOB</name>
<protein>
    <recommendedName>
        <fullName evidence="1">Glycosyltransferase 61 catalytic domain-containing protein</fullName>
    </recommendedName>
</protein>
<evidence type="ECO:0000313" key="3">
    <source>
        <dbReference type="Proteomes" id="UP000019593"/>
    </source>
</evidence>
<dbReference type="STRING" id="1294273.roselon_02052"/>
<gene>
    <name evidence="2" type="ORF">roselon_02052</name>
</gene>
<dbReference type="InterPro" id="IPR029044">
    <property type="entry name" value="Nucleotide-diphossugar_trans"/>
</dbReference>
<dbReference type="PATRIC" id="fig|1294273.3.peg.2024"/>
<dbReference type="EMBL" id="CP004372">
    <property type="protein sequence ID" value="AHM04403.1"/>
    <property type="molecule type" value="Genomic_DNA"/>
</dbReference>